<evidence type="ECO:0000313" key="7">
    <source>
        <dbReference type="EMBL" id="KIL48012.1"/>
    </source>
</evidence>
<keyword evidence="8" id="KW-1185">Reference proteome</keyword>
<dbReference type="Pfam" id="PF00350">
    <property type="entry name" value="Dynamin_N"/>
    <property type="match status" value="2"/>
</dbReference>
<keyword evidence="4" id="KW-0342">GTP-binding</keyword>
<dbReference type="InterPro" id="IPR045063">
    <property type="entry name" value="Dynamin_N"/>
</dbReference>
<accession>A0A0C2VGM6</accession>
<sequence>MDEKDKILHHLAHFWLLCKNHEDDKTAQKAKRLAHKLQKNELIVGFCGHFSAGKSAMINALIGEQLLPSSPIPTSANLIAIHTGKSEKLILTMLDNKKIQLMPPLDESSIIQLGTNGEDIKRIDLYRKQASLPDGVTVLDTPGIDSIDDLHKQSTDSAIHLADLIFYVMDYNHVQSQINFDWIRNMSKYRPVHAIVNQIDKHKEDELSFKAFKLANEEAFIKGGASPKVFYYTSLKDLSHPDNQLEEIRSAINNIMINKEETVIQTALSSLSLLKGEHEKFLADQLDHMVDTYDDFLSLNEPGSREKIVEAEKEFKRQNQVYSIEEWETKFNEKRDKVINSAYLMPSAIRDKAGNFLEANDRSFKIGVFFSSKKTAEEKVRREESFVQSLNEVIIQQLDWHLKNSCHSSLKEAGIQDRALEDKIDQLNFKIDLPFIRSRIKPGAEVSGESLINYCNDLTNHIRLSAKQKVEVIKNDIIQTSSDKMEDYLTSSQSKSLTVHKKANALRTIMNVEDQLTALKSLEQGSDQSRTIAEWINDWEKEQNDLMKVSNLKKFQAASKEEKSKVFSAPEKTHKKGTIDEAKVLHNLEVTAQEIAELRGFSRQHQHLLSSIDKIKNKDFTIALFGAFSAGKSSFANALLEKKMLPVSPNPTTASINRIRPASSKFPDGTVKVFFKKEKDLLEDLQQIFREFNMNPVSLEQAYQEVPKACESKRENMDAEKNFLQSFYTGWPQIKGYLGSEINVDQSEFEGYAAKEEQSCFVERIDYYLDSAISKKGVTIVDTPGADSINSRHTDVSFDYIRSADAVLFVTYYNHAFARADREFLIQLGRVKDSFELDKMFFIVNAIDLAETEEEKEQVLGYMKDQLINFGIRNPRVFGVSSQAALSSNSSEAERSGIDSFNRSFHSFLREDLSGMVLETAQSDTEKTIHQLGKLIDNAEQNSVYKERKIKQLTEAKEIIHGQFDDPEFHGINLRVKQELDELFIYMEQRVFFRFSDFFKESFHPSLFTDQSPAKALNKAMSSLLNLLGYDFSQELKVVNHRIAQYMRKQLNDELDLEWTSIEKIMNDGIKPSITINELDLLSFPPLFTDFEPASFKKEQAVFKNTRLFFEKNQKQQMKEVLEERLKKEGKRVLSTHKTRLQNWIDLHLSASGKELYTRWREDLFEQIEGRLSGYQSQEVIVDWKKSFDAIQNKRVDA</sequence>
<dbReference type="AlphaFoldDB" id="A0A0C2VGM6"/>
<evidence type="ECO:0000256" key="3">
    <source>
        <dbReference type="ARBA" id="ARBA00022801"/>
    </source>
</evidence>
<dbReference type="CDD" id="cd09912">
    <property type="entry name" value="DLP_2"/>
    <property type="match status" value="2"/>
</dbReference>
<protein>
    <recommendedName>
        <fullName evidence="6">Dynamin N-terminal domain-containing protein</fullName>
    </recommendedName>
</protein>
<gene>
    <name evidence="7" type="ORF">KR50_21790</name>
</gene>
<dbReference type="Gene3D" id="3.40.50.300">
    <property type="entry name" value="P-loop containing nucleotide triphosphate hydrolases"/>
    <property type="match status" value="2"/>
</dbReference>
<organism evidence="7 8">
    <name type="scientific">Jeotgalibacillus campisalis</name>
    <dbReference type="NCBI Taxonomy" id="220754"/>
    <lineage>
        <taxon>Bacteria</taxon>
        <taxon>Bacillati</taxon>
        <taxon>Bacillota</taxon>
        <taxon>Bacilli</taxon>
        <taxon>Bacillales</taxon>
        <taxon>Caryophanaceae</taxon>
        <taxon>Jeotgalibacillus</taxon>
    </lineage>
</organism>
<dbReference type="PANTHER" id="PTHR10465">
    <property type="entry name" value="TRANSMEMBRANE GTPASE FZO1"/>
    <property type="match status" value="1"/>
</dbReference>
<feature type="domain" description="Dynamin N-terminal" evidence="6">
    <location>
        <begin position="622"/>
        <end position="846"/>
    </location>
</feature>
<evidence type="ECO:0000256" key="5">
    <source>
        <dbReference type="ARBA" id="ARBA00023136"/>
    </source>
</evidence>
<reference evidence="7 8" key="1">
    <citation type="submission" date="2015-01" db="EMBL/GenBank/DDBJ databases">
        <title>Jeotgalibacillus campisalis genome sequencing.</title>
        <authorList>
            <person name="Goh K.M."/>
            <person name="Chan K.-G."/>
            <person name="Yaakop A.S."/>
            <person name="Ee R."/>
            <person name="Gan H.M."/>
            <person name="Chan C.S."/>
        </authorList>
    </citation>
    <scope>NUCLEOTIDE SEQUENCE [LARGE SCALE GENOMIC DNA]</scope>
    <source>
        <strain evidence="7 8">SF-57</strain>
    </source>
</reference>
<comment type="subcellular location">
    <subcellularLocation>
        <location evidence="1">Membrane</location>
    </subcellularLocation>
</comment>
<feature type="domain" description="Dynamin N-terminal" evidence="6">
    <location>
        <begin position="44"/>
        <end position="188"/>
    </location>
</feature>
<dbReference type="PATRIC" id="fig|220754.4.peg.2196"/>
<dbReference type="SUPFAM" id="SSF52540">
    <property type="entry name" value="P-loop containing nucleoside triphosphate hydrolases"/>
    <property type="match status" value="2"/>
</dbReference>
<dbReference type="InterPro" id="IPR027417">
    <property type="entry name" value="P-loop_NTPase"/>
</dbReference>
<evidence type="ECO:0000256" key="2">
    <source>
        <dbReference type="ARBA" id="ARBA00022741"/>
    </source>
</evidence>
<dbReference type="InterPro" id="IPR027094">
    <property type="entry name" value="Mitofusin_fam"/>
</dbReference>
<comment type="caution">
    <text evidence="7">The sequence shown here is derived from an EMBL/GenBank/DDBJ whole genome shotgun (WGS) entry which is preliminary data.</text>
</comment>
<evidence type="ECO:0000313" key="8">
    <source>
        <dbReference type="Proteomes" id="UP000031972"/>
    </source>
</evidence>
<dbReference type="EMBL" id="JXRR01000014">
    <property type="protein sequence ID" value="KIL48012.1"/>
    <property type="molecule type" value="Genomic_DNA"/>
</dbReference>
<evidence type="ECO:0000256" key="1">
    <source>
        <dbReference type="ARBA" id="ARBA00004370"/>
    </source>
</evidence>
<dbReference type="PANTHER" id="PTHR10465:SF0">
    <property type="entry name" value="SARCALUMENIN"/>
    <property type="match status" value="1"/>
</dbReference>
<dbReference type="Proteomes" id="UP000031972">
    <property type="component" value="Unassembled WGS sequence"/>
</dbReference>
<name>A0A0C2VGM6_9BACL</name>
<evidence type="ECO:0000259" key="6">
    <source>
        <dbReference type="Pfam" id="PF00350"/>
    </source>
</evidence>
<dbReference type="GO" id="GO:0003924">
    <property type="term" value="F:GTPase activity"/>
    <property type="evidence" value="ECO:0007669"/>
    <property type="project" value="InterPro"/>
</dbReference>
<proteinExistence type="predicted"/>
<keyword evidence="5" id="KW-0472">Membrane</keyword>
<evidence type="ECO:0000256" key="4">
    <source>
        <dbReference type="ARBA" id="ARBA00023134"/>
    </source>
</evidence>
<keyword evidence="2" id="KW-0547">Nucleotide-binding</keyword>
<dbReference type="GO" id="GO:0005525">
    <property type="term" value="F:GTP binding"/>
    <property type="evidence" value="ECO:0007669"/>
    <property type="project" value="UniProtKB-KW"/>
</dbReference>
<dbReference type="GO" id="GO:0016020">
    <property type="term" value="C:membrane"/>
    <property type="evidence" value="ECO:0007669"/>
    <property type="project" value="UniProtKB-SubCell"/>
</dbReference>
<keyword evidence="3" id="KW-0378">Hydrolase</keyword>